<dbReference type="InterPro" id="IPR027417">
    <property type="entry name" value="P-loop_NTPase"/>
</dbReference>
<comment type="caution">
    <text evidence="14">The sequence shown here is derived from an EMBL/GenBank/DDBJ whole genome shotgun (WGS) entry which is preliminary data.</text>
</comment>
<evidence type="ECO:0000256" key="13">
    <source>
        <dbReference type="HAMAP-Rule" id="MF_00409"/>
    </source>
</evidence>
<dbReference type="EMBL" id="JADZLT010000040">
    <property type="protein sequence ID" value="MBH0236964.1"/>
    <property type="molecule type" value="Genomic_DNA"/>
</dbReference>
<keyword evidence="11 13" id="KW-0443">Lipid metabolism</keyword>
<comment type="catalytic activity">
    <reaction evidence="13">
        <text>a lipid A disaccharide + ATP = a lipid IVA + ADP + H(+)</text>
        <dbReference type="Rhea" id="RHEA:67840"/>
        <dbReference type="ChEBI" id="CHEBI:15378"/>
        <dbReference type="ChEBI" id="CHEBI:30616"/>
        <dbReference type="ChEBI" id="CHEBI:176343"/>
        <dbReference type="ChEBI" id="CHEBI:176425"/>
        <dbReference type="ChEBI" id="CHEBI:456216"/>
        <dbReference type="EC" id="2.7.1.130"/>
    </reaction>
</comment>
<keyword evidence="15" id="KW-1185">Reference proteome</keyword>
<dbReference type="GO" id="GO:0005886">
    <property type="term" value="C:plasma membrane"/>
    <property type="evidence" value="ECO:0007669"/>
    <property type="project" value="TreeGrafter"/>
</dbReference>
<evidence type="ECO:0000256" key="11">
    <source>
        <dbReference type="ARBA" id="ARBA00023098"/>
    </source>
</evidence>
<keyword evidence="8 13" id="KW-0547">Nucleotide-binding</keyword>
<evidence type="ECO:0000256" key="6">
    <source>
        <dbReference type="ARBA" id="ARBA00022556"/>
    </source>
</evidence>
<dbReference type="GO" id="GO:0005524">
    <property type="term" value="F:ATP binding"/>
    <property type="evidence" value="ECO:0007669"/>
    <property type="project" value="UniProtKB-UniRule"/>
</dbReference>
<keyword evidence="9 13" id="KW-0418">Kinase</keyword>
<dbReference type="GO" id="GO:0009244">
    <property type="term" value="P:lipopolysaccharide core region biosynthetic process"/>
    <property type="evidence" value="ECO:0007669"/>
    <property type="project" value="TreeGrafter"/>
</dbReference>
<dbReference type="PANTHER" id="PTHR42724">
    <property type="entry name" value="TETRAACYLDISACCHARIDE 4'-KINASE"/>
    <property type="match status" value="1"/>
</dbReference>
<dbReference type="GO" id="GO:0009029">
    <property type="term" value="F:lipid-A 4'-kinase activity"/>
    <property type="evidence" value="ECO:0007669"/>
    <property type="project" value="UniProtKB-UniRule"/>
</dbReference>
<reference evidence="14" key="1">
    <citation type="submission" date="2020-12" db="EMBL/GenBank/DDBJ databases">
        <title>Methylobrevis albus sp. nov., isolated from fresh water lack sediment.</title>
        <authorList>
            <person name="Zou Q."/>
        </authorList>
    </citation>
    <scope>NUCLEOTIDE SEQUENCE</scope>
    <source>
        <strain evidence="14">L22</strain>
    </source>
</reference>
<dbReference type="InterPro" id="IPR003758">
    <property type="entry name" value="LpxK"/>
</dbReference>
<dbReference type="GO" id="GO:0009245">
    <property type="term" value="P:lipid A biosynthetic process"/>
    <property type="evidence" value="ECO:0007669"/>
    <property type="project" value="UniProtKB-UniRule"/>
</dbReference>
<evidence type="ECO:0000256" key="5">
    <source>
        <dbReference type="ARBA" id="ARBA00022516"/>
    </source>
</evidence>
<name>A0A931MYE2_9HYPH</name>
<accession>A0A931MYE2</accession>
<comment type="pathway">
    <text evidence="2 13">Glycolipid biosynthesis; lipid IV(A) biosynthesis; lipid IV(A) from (3R)-3-hydroxytetradecanoyl-[acyl-carrier-protein] and UDP-N-acetyl-alpha-D-glucosamine: step 6/6.</text>
</comment>
<evidence type="ECO:0000256" key="1">
    <source>
        <dbReference type="ARBA" id="ARBA00002274"/>
    </source>
</evidence>
<evidence type="ECO:0000256" key="2">
    <source>
        <dbReference type="ARBA" id="ARBA00004870"/>
    </source>
</evidence>
<dbReference type="RefSeq" id="WP_197310048.1">
    <property type="nucleotide sequence ID" value="NZ_JADZLT010000040.1"/>
</dbReference>
<evidence type="ECO:0000256" key="8">
    <source>
        <dbReference type="ARBA" id="ARBA00022741"/>
    </source>
</evidence>
<keyword evidence="10 13" id="KW-0067">ATP-binding</keyword>
<keyword evidence="5 13" id="KW-0444">Lipid biosynthesis</keyword>
<dbReference type="NCBIfam" id="TIGR00682">
    <property type="entry name" value="lpxK"/>
    <property type="match status" value="1"/>
</dbReference>
<dbReference type="Pfam" id="PF02606">
    <property type="entry name" value="LpxK"/>
    <property type="match status" value="1"/>
</dbReference>
<sequence length="330" mass="33390">MPSAPAFWWRPPGLAAALLAPVATVWGTVAARRMRRGGAVAPVPVVCIGNFVVGGAGKTPTALSVAALAAARGHRPVFLTRGYGGRLAGPVLVGAEHGPAEVGDEALLLARAAPTVVARDRAGALPLLGQLKPSLVVMDDGFQNPAIEKTLSLVVVDAGQGVGNGRVMPAGPLRAPLGVQLAHADALVLVGAASADGAAVAALAQAEGVPVFGARLVARAPEALRGRPLLAFAGIGRPEKFFDQLRREGLDVRRTEAFADHRPYGEADAARLLADAAAEGLDLVTTEKDLARLAGADGARGGLRDASAVLAVDLVFDAPDAVAALLPPVA</sequence>
<evidence type="ECO:0000313" key="15">
    <source>
        <dbReference type="Proteomes" id="UP000631694"/>
    </source>
</evidence>
<comment type="similarity">
    <text evidence="13">Belongs to the LpxK family.</text>
</comment>
<evidence type="ECO:0000256" key="4">
    <source>
        <dbReference type="ARBA" id="ARBA00016436"/>
    </source>
</evidence>
<dbReference type="HAMAP" id="MF_00409">
    <property type="entry name" value="LpxK"/>
    <property type="match status" value="1"/>
</dbReference>
<dbReference type="EC" id="2.7.1.130" evidence="3 13"/>
<dbReference type="PANTHER" id="PTHR42724:SF1">
    <property type="entry name" value="TETRAACYLDISACCHARIDE 4'-KINASE, MITOCHONDRIAL-RELATED"/>
    <property type="match status" value="1"/>
</dbReference>
<evidence type="ECO:0000256" key="12">
    <source>
        <dbReference type="ARBA" id="ARBA00029757"/>
    </source>
</evidence>
<protein>
    <recommendedName>
        <fullName evidence="4 13">Tetraacyldisaccharide 4'-kinase</fullName>
        <ecNumber evidence="3 13">2.7.1.130</ecNumber>
    </recommendedName>
    <alternativeName>
        <fullName evidence="12 13">Lipid A 4'-kinase</fullName>
    </alternativeName>
</protein>
<evidence type="ECO:0000256" key="10">
    <source>
        <dbReference type="ARBA" id="ARBA00022840"/>
    </source>
</evidence>
<dbReference type="SUPFAM" id="SSF52540">
    <property type="entry name" value="P-loop containing nucleoside triphosphate hydrolases"/>
    <property type="match status" value="1"/>
</dbReference>
<evidence type="ECO:0000256" key="7">
    <source>
        <dbReference type="ARBA" id="ARBA00022679"/>
    </source>
</evidence>
<evidence type="ECO:0000256" key="3">
    <source>
        <dbReference type="ARBA" id="ARBA00012071"/>
    </source>
</evidence>
<evidence type="ECO:0000256" key="9">
    <source>
        <dbReference type="ARBA" id="ARBA00022777"/>
    </source>
</evidence>
<feature type="binding site" evidence="13">
    <location>
        <begin position="52"/>
        <end position="59"/>
    </location>
    <ligand>
        <name>ATP</name>
        <dbReference type="ChEBI" id="CHEBI:30616"/>
    </ligand>
</feature>
<gene>
    <name evidence="13" type="primary">lpxK</name>
    <name evidence="14" type="ORF">I5731_03930</name>
</gene>
<evidence type="ECO:0000313" key="14">
    <source>
        <dbReference type="EMBL" id="MBH0236964.1"/>
    </source>
</evidence>
<comment type="function">
    <text evidence="1 13">Transfers the gamma-phosphate of ATP to the 4'-position of a tetraacyldisaccharide 1-phosphate intermediate (termed DS-1-P) to form tetraacyldisaccharide 1,4'-bis-phosphate (lipid IVA).</text>
</comment>
<dbReference type="AlphaFoldDB" id="A0A931MYE2"/>
<keyword evidence="7 13" id="KW-0808">Transferase</keyword>
<proteinExistence type="inferred from homology"/>
<organism evidence="14 15">
    <name type="scientific">Methylobrevis albus</name>
    <dbReference type="NCBI Taxonomy" id="2793297"/>
    <lineage>
        <taxon>Bacteria</taxon>
        <taxon>Pseudomonadati</taxon>
        <taxon>Pseudomonadota</taxon>
        <taxon>Alphaproteobacteria</taxon>
        <taxon>Hyphomicrobiales</taxon>
        <taxon>Pleomorphomonadaceae</taxon>
        <taxon>Methylobrevis</taxon>
    </lineage>
</organism>
<keyword evidence="6 13" id="KW-0441">Lipid A biosynthesis</keyword>
<dbReference type="Proteomes" id="UP000631694">
    <property type="component" value="Unassembled WGS sequence"/>
</dbReference>